<keyword evidence="6 8" id="KW-0067">ATP-binding</keyword>
<dbReference type="Pfam" id="PF00179">
    <property type="entry name" value="UQ_con"/>
    <property type="match status" value="1"/>
</dbReference>
<dbReference type="FunFam" id="3.10.110.10:FF:000044">
    <property type="entry name" value="protein PEROXIN-4 isoform X1"/>
    <property type="match status" value="1"/>
</dbReference>
<dbReference type="RefSeq" id="XP_005840416.1">
    <property type="nucleotide sequence ID" value="XM_005840359.1"/>
</dbReference>
<feature type="active site" description="Glycyl thioester intermediate" evidence="7">
    <location>
        <position position="86"/>
    </location>
</feature>
<evidence type="ECO:0000256" key="8">
    <source>
        <dbReference type="RuleBase" id="RU362109"/>
    </source>
</evidence>
<name>L1JXZ1_GUITC</name>
<proteinExistence type="inferred from homology"/>
<keyword evidence="12" id="KW-1185">Reference proteome</keyword>
<dbReference type="KEGG" id="gtt:GUITHDRAFT_64372"/>
<evidence type="ECO:0000256" key="1">
    <source>
        <dbReference type="ARBA" id="ARBA00012486"/>
    </source>
</evidence>
<keyword evidence="3" id="KW-0808">Transferase</keyword>
<evidence type="ECO:0000259" key="9">
    <source>
        <dbReference type="PROSITE" id="PS50127"/>
    </source>
</evidence>
<dbReference type="GeneID" id="17310002"/>
<dbReference type="Proteomes" id="UP000011087">
    <property type="component" value="Unassembled WGS sequence"/>
</dbReference>
<dbReference type="EC" id="2.3.2.23" evidence="1"/>
<dbReference type="EnsemblProtists" id="EKX53436">
    <property type="protein sequence ID" value="EKX53436"/>
    <property type="gene ID" value="GUITHDRAFT_64372"/>
</dbReference>
<evidence type="ECO:0000256" key="3">
    <source>
        <dbReference type="ARBA" id="ARBA00022679"/>
    </source>
</evidence>
<dbReference type="InterPro" id="IPR000608">
    <property type="entry name" value="UBC"/>
</dbReference>
<dbReference type="Gene3D" id="3.10.110.10">
    <property type="entry name" value="Ubiquitin Conjugating Enzyme"/>
    <property type="match status" value="1"/>
</dbReference>
<reference evidence="12" key="2">
    <citation type="submission" date="2012-11" db="EMBL/GenBank/DDBJ databases">
        <authorList>
            <person name="Kuo A."/>
            <person name="Curtis B.A."/>
            <person name="Tanifuji G."/>
            <person name="Burki F."/>
            <person name="Gruber A."/>
            <person name="Irimia M."/>
            <person name="Maruyama S."/>
            <person name="Arias M.C."/>
            <person name="Ball S.G."/>
            <person name="Gile G.H."/>
            <person name="Hirakawa Y."/>
            <person name="Hopkins J.F."/>
            <person name="Rensing S.A."/>
            <person name="Schmutz J."/>
            <person name="Symeonidi A."/>
            <person name="Elias M."/>
            <person name="Eveleigh R.J."/>
            <person name="Herman E.K."/>
            <person name="Klute M.J."/>
            <person name="Nakayama T."/>
            <person name="Obornik M."/>
            <person name="Reyes-Prieto A."/>
            <person name="Armbrust E.V."/>
            <person name="Aves S.J."/>
            <person name="Beiko R.G."/>
            <person name="Coutinho P."/>
            <person name="Dacks J.B."/>
            <person name="Durnford D.G."/>
            <person name="Fast N.M."/>
            <person name="Green B.R."/>
            <person name="Grisdale C."/>
            <person name="Hempe F."/>
            <person name="Henrissat B."/>
            <person name="Hoppner M.P."/>
            <person name="Ishida K.-I."/>
            <person name="Kim E."/>
            <person name="Koreny L."/>
            <person name="Kroth P.G."/>
            <person name="Liu Y."/>
            <person name="Malik S.-B."/>
            <person name="Maier U.G."/>
            <person name="McRose D."/>
            <person name="Mock T."/>
            <person name="Neilson J.A."/>
            <person name="Onodera N.T."/>
            <person name="Poole A.M."/>
            <person name="Pritham E.J."/>
            <person name="Richards T.A."/>
            <person name="Rocap G."/>
            <person name="Roy S.W."/>
            <person name="Sarai C."/>
            <person name="Schaack S."/>
            <person name="Shirato S."/>
            <person name="Slamovits C.H."/>
            <person name="Spencer D.F."/>
            <person name="Suzuki S."/>
            <person name="Worden A.Z."/>
            <person name="Zauner S."/>
            <person name="Barry K."/>
            <person name="Bell C."/>
            <person name="Bharti A.K."/>
            <person name="Crow J.A."/>
            <person name="Grimwood J."/>
            <person name="Kramer R."/>
            <person name="Lindquist E."/>
            <person name="Lucas S."/>
            <person name="Salamov A."/>
            <person name="McFadden G.I."/>
            <person name="Lane C.E."/>
            <person name="Keeling P.J."/>
            <person name="Gray M.W."/>
            <person name="Grigoriev I.V."/>
            <person name="Archibald J.M."/>
        </authorList>
    </citation>
    <scope>NUCLEOTIDE SEQUENCE</scope>
    <source>
        <strain evidence="12">CCMP2712</strain>
    </source>
</reference>
<evidence type="ECO:0000313" key="11">
    <source>
        <dbReference type="EnsemblProtists" id="EKX53436"/>
    </source>
</evidence>
<gene>
    <name evidence="10" type="ORF">GUITHDRAFT_64372</name>
</gene>
<sequence length="154" mass="17467">MSQRLLKEYKEAAQSKMKEKDIRLTCQENLYKWTAILQGPSGTPFEGGTFHVQLDVQENYPLQAPKARFITRIFHPNIHFKTGEVCLDILKTAWTPAWTLQSVCRAIVALLSNAEADSPLNCDAGNLLRNNDVRGYNSMARMYTKLYASTPARD</sequence>
<dbReference type="InterPro" id="IPR023313">
    <property type="entry name" value="UBQ-conjugating_AS"/>
</dbReference>
<keyword evidence="5 8" id="KW-0833">Ubl conjugation pathway</keyword>
<dbReference type="AlphaFoldDB" id="L1JXZ1"/>
<dbReference type="OMA" id="WRAVMKG"/>
<evidence type="ECO:0000256" key="7">
    <source>
        <dbReference type="PROSITE-ProRule" id="PRU10133"/>
    </source>
</evidence>
<dbReference type="GO" id="GO:0007031">
    <property type="term" value="P:peroxisome organization"/>
    <property type="evidence" value="ECO:0007669"/>
    <property type="project" value="UniProtKB-KW"/>
</dbReference>
<feature type="domain" description="UBC core" evidence="9">
    <location>
        <begin position="1"/>
        <end position="149"/>
    </location>
</feature>
<dbReference type="STRING" id="905079.L1JXZ1"/>
<dbReference type="eggNOG" id="KOG0417">
    <property type="taxonomic scope" value="Eukaryota"/>
</dbReference>
<dbReference type="PROSITE" id="PS00183">
    <property type="entry name" value="UBC_1"/>
    <property type="match status" value="1"/>
</dbReference>
<evidence type="ECO:0000256" key="5">
    <source>
        <dbReference type="ARBA" id="ARBA00022786"/>
    </source>
</evidence>
<evidence type="ECO:0000256" key="6">
    <source>
        <dbReference type="ARBA" id="ARBA00022840"/>
    </source>
</evidence>
<accession>L1JXZ1</accession>
<dbReference type="CDD" id="cd23812">
    <property type="entry name" value="UBCc_ScPEX4-like"/>
    <property type="match status" value="1"/>
</dbReference>
<dbReference type="GO" id="GO:0005524">
    <property type="term" value="F:ATP binding"/>
    <property type="evidence" value="ECO:0007669"/>
    <property type="project" value="UniProtKB-UniRule"/>
</dbReference>
<dbReference type="GO" id="GO:0061631">
    <property type="term" value="F:ubiquitin conjugating enzyme activity"/>
    <property type="evidence" value="ECO:0007669"/>
    <property type="project" value="UniProtKB-EC"/>
</dbReference>
<evidence type="ECO:0000313" key="12">
    <source>
        <dbReference type="Proteomes" id="UP000011087"/>
    </source>
</evidence>
<dbReference type="SUPFAM" id="SSF54495">
    <property type="entry name" value="UBC-like"/>
    <property type="match status" value="1"/>
</dbReference>
<reference evidence="10 12" key="1">
    <citation type="journal article" date="2012" name="Nature">
        <title>Algal genomes reveal evolutionary mosaicism and the fate of nucleomorphs.</title>
        <authorList>
            <consortium name="DOE Joint Genome Institute"/>
            <person name="Curtis B.A."/>
            <person name="Tanifuji G."/>
            <person name="Burki F."/>
            <person name="Gruber A."/>
            <person name="Irimia M."/>
            <person name="Maruyama S."/>
            <person name="Arias M.C."/>
            <person name="Ball S.G."/>
            <person name="Gile G.H."/>
            <person name="Hirakawa Y."/>
            <person name="Hopkins J.F."/>
            <person name="Kuo A."/>
            <person name="Rensing S.A."/>
            <person name="Schmutz J."/>
            <person name="Symeonidi A."/>
            <person name="Elias M."/>
            <person name="Eveleigh R.J."/>
            <person name="Herman E.K."/>
            <person name="Klute M.J."/>
            <person name="Nakayama T."/>
            <person name="Obornik M."/>
            <person name="Reyes-Prieto A."/>
            <person name="Armbrust E.V."/>
            <person name="Aves S.J."/>
            <person name="Beiko R.G."/>
            <person name="Coutinho P."/>
            <person name="Dacks J.B."/>
            <person name="Durnford D.G."/>
            <person name="Fast N.M."/>
            <person name="Green B.R."/>
            <person name="Grisdale C.J."/>
            <person name="Hempel F."/>
            <person name="Henrissat B."/>
            <person name="Hoppner M.P."/>
            <person name="Ishida K."/>
            <person name="Kim E."/>
            <person name="Koreny L."/>
            <person name="Kroth P.G."/>
            <person name="Liu Y."/>
            <person name="Malik S.B."/>
            <person name="Maier U.G."/>
            <person name="McRose D."/>
            <person name="Mock T."/>
            <person name="Neilson J.A."/>
            <person name="Onodera N.T."/>
            <person name="Poole A.M."/>
            <person name="Pritham E.J."/>
            <person name="Richards T.A."/>
            <person name="Rocap G."/>
            <person name="Roy S.W."/>
            <person name="Sarai C."/>
            <person name="Schaack S."/>
            <person name="Shirato S."/>
            <person name="Slamovits C.H."/>
            <person name="Spencer D.F."/>
            <person name="Suzuki S."/>
            <person name="Worden A.Z."/>
            <person name="Zauner S."/>
            <person name="Barry K."/>
            <person name="Bell C."/>
            <person name="Bharti A.K."/>
            <person name="Crow J.A."/>
            <person name="Grimwood J."/>
            <person name="Kramer R."/>
            <person name="Lindquist E."/>
            <person name="Lucas S."/>
            <person name="Salamov A."/>
            <person name="McFadden G.I."/>
            <person name="Lane C.E."/>
            <person name="Keeling P.J."/>
            <person name="Gray M.W."/>
            <person name="Grigoriev I.V."/>
            <person name="Archibald J.M."/>
        </authorList>
    </citation>
    <scope>NUCLEOTIDE SEQUENCE</scope>
    <source>
        <strain evidence="10 12">CCMP2712</strain>
    </source>
</reference>
<evidence type="ECO:0000256" key="4">
    <source>
        <dbReference type="ARBA" id="ARBA00022741"/>
    </source>
</evidence>
<evidence type="ECO:0000313" key="10">
    <source>
        <dbReference type="EMBL" id="EKX53436.1"/>
    </source>
</evidence>
<keyword evidence="2" id="KW-0962">Peroxisome biogenesis</keyword>
<protein>
    <recommendedName>
        <fullName evidence="1">E2 ubiquitin-conjugating enzyme</fullName>
        <ecNumber evidence="1">2.3.2.23</ecNumber>
    </recommendedName>
</protein>
<evidence type="ECO:0000256" key="2">
    <source>
        <dbReference type="ARBA" id="ARBA00022593"/>
    </source>
</evidence>
<keyword evidence="4 8" id="KW-0547">Nucleotide-binding</keyword>
<dbReference type="InterPro" id="IPR050113">
    <property type="entry name" value="Ub_conjugating_enzyme"/>
</dbReference>
<dbReference type="PaxDb" id="55529-EKX53436"/>
<dbReference type="EMBL" id="JH992970">
    <property type="protein sequence ID" value="EKX53436.1"/>
    <property type="molecule type" value="Genomic_DNA"/>
</dbReference>
<dbReference type="SMART" id="SM00212">
    <property type="entry name" value="UBCc"/>
    <property type="match status" value="1"/>
</dbReference>
<dbReference type="InterPro" id="IPR016135">
    <property type="entry name" value="UBQ-conjugating_enzyme/RWD"/>
</dbReference>
<dbReference type="HOGENOM" id="CLU_030988_13_0_1"/>
<dbReference type="PROSITE" id="PS50127">
    <property type="entry name" value="UBC_2"/>
    <property type="match status" value="1"/>
</dbReference>
<reference evidence="11" key="3">
    <citation type="submission" date="2016-03" db="UniProtKB">
        <authorList>
            <consortium name="EnsemblProtists"/>
        </authorList>
    </citation>
    <scope>IDENTIFICATION</scope>
</reference>
<dbReference type="OrthoDB" id="9973183at2759"/>
<dbReference type="PANTHER" id="PTHR24067">
    <property type="entry name" value="UBIQUITIN-CONJUGATING ENZYME E2"/>
    <property type="match status" value="1"/>
</dbReference>
<comment type="similarity">
    <text evidence="8">Belongs to the ubiquitin-conjugating enzyme family.</text>
</comment>
<organism evidence="10">
    <name type="scientific">Guillardia theta (strain CCMP2712)</name>
    <name type="common">Cryptophyte</name>
    <dbReference type="NCBI Taxonomy" id="905079"/>
    <lineage>
        <taxon>Eukaryota</taxon>
        <taxon>Cryptophyceae</taxon>
        <taxon>Pyrenomonadales</taxon>
        <taxon>Geminigeraceae</taxon>
        <taxon>Guillardia</taxon>
    </lineage>
</organism>